<evidence type="ECO:0000256" key="1">
    <source>
        <dbReference type="SAM" id="MobiDB-lite"/>
    </source>
</evidence>
<name>A0AAV2DY64_9ROSI</name>
<protein>
    <submittedName>
        <fullName evidence="2">Uncharacterized protein</fullName>
    </submittedName>
</protein>
<evidence type="ECO:0000313" key="2">
    <source>
        <dbReference type="EMBL" id="CAL1378489.1"/>
    </source>
</evidence>
<keyword evidence="3" id="KW-1185">Reference proteome</keyword>
<sequence length="125" mass="14036">MKALKSKSEVGPQPRCPVVGSRPRMEGKKQDGCVGFERQHESEAIRSLSIISLTPPAERETPRPKVGSLVPMTSKKSTGGARRKKEPEERERAEIASPSPTHYRRREAEKMSFHWLVGQSIESRT</sequence>
<feature type="compositionally biased region" description="Basic and acidic residues" evidence="1">
    <location>
        <begin position="23"/>
        <end position="44"/>
    </location>
</feature>
<proteinExistence type="predicted"/>
<dbReference type="AlphaFoldDB" id="A0AAV2DY64"/>
<accession>A0AAV2DY64</accession>
<feature type="region of interest" description="Disordered" evidence="1">
    <location>
        <begin position="1"/>
        <end position="106"/>
    </location>
</feature>
<dbReference type="Proteomes" id="UP001497516">
    <property type="component" value="Chromosome 3"/>
</dbReference>
<gene>
    <name evidence="2" type="ORF">LTRI10_LOCUS20064</name>
</gene>
<reference evidence="2 3" key="1">
    <citation type="submission" date="2024-04" db="EMBL/GenBank/DDBJ databases">
        <authorList>
            <person name="Fracassetti M."/>
        </authorList>
    </citation>
    <scope>NUCLEOTIDE SEQUENCE [LARGE SCALE GENOMIC DNA]</scope>
</reference>
<evidence type="ECO:0000313" key="3">
    <source>
        <dbReference type="Proteomes" id="UP001497516"/>
    </source>
</evidence>
<organism evidence="2 3">
    <name type="scientific">Linum trigynum</name>
    <dbReference type="NCBI Taxonomy" id="586398"/>
    <lineage>
        <taxon>Eukaryota</taxon>
        <taxon>Viridiplantae</taxon>
        <taxon>Streptophyta</taxon>
        <taxon>Embryophyta</taxon>
        <taxon>Tracheophyta</taxon>
        <taxon>Spermatophyta</taxon>
        <taxon>Magnoliopsida</taxon>
        <taxon>eudicotyledons</taxon>
        <taxon>Gunneridae</taxon>
        <taxon>Pentapetalae</taxon>
        <taxon>rosids</taxon>
        <taxon>fabids</taxon>
        <taxon>Malpighiales</taxon>
        <taxon>Linaceae</taxon>
        <taxon>Linum</taxon>
    </lineage>
</organism>
<dbReference type="EMBL" id="OZ034816">
    <property type="protein sequence ID" value="CAL1378489.1"/>
    <property type="molecule type" value="Genomic_DNA"/>
</dbReference>
<feature type="compositionally biased region" description="Basic and acidic residues" evidence="1">
    <location>
        <begin position="85"/>
        <end position="94"/>
    </location>
</feature>